<keyword evidence="3" id="KW-1185">Reference proteome</keyword>
<sequence>MSRLDRYPISIQEGGNLLVTPLCALCAYLGGVATYSLLQARGNYCAGRQGGGGTCSVNLLVNHIRADVGPTSPAYKRQQPTCDALICSLYEIGYTFV</sequence>
<gene>
    <name evidence="2" type="ORF">EVAR_33483_1</name>
</gene>
<feature type="transmembrane region" description="Helical" evidence="1">
    <location>
        <begin position="17"/>
        <end position="38"/>
    </location>
</feature>
<comment type="caution">
    <text evidence="2">The sequence shown here is derived from an EMBL/GenBank/DDBJ whole genome shotgun (WGS) entry which is preliminary data.</text>
</comment>
<evidence type="ECO:0000256" key="1">
    <source>
        <dbReference type="SAM" id="Phobius"/>
    </source>
</evidence>
<organism evidence="2 3">
    <name type="scientific">Eumeta variegata</name>
    <name type="common">Bagworm moth</name>
    <name type="synonym">Eumeta japonica</name>
    <dbReference type="NCBI Taxonomy" id="151549"/>
    <lineage>
        <taxon>Eukaryota</taxon>
        <taxon>Metazoa</taxon>
        <taxon>Ecdysozoa</taxon>
        <taxon>Arthropoda</taxon>
        <taxon>Hexapoda</taxon>
        <taxon>Insecta</taxon>
        <taxon>Pterygota</taxon>
        <taxon>Neoptera</taxon>
        <taxon>Endopterygota</taxon>
        <taxon>Lepidoptera</taxon>
        <taxon>Glossata</taxon>
        <taxon>Ditrysia</taxon>
        <taxon>Tineoidea</taxon>
        <taxon>Psychidae</taxon>
        <taxon>Oiketicinae</taxon>
        <taxon>Eumeta</taxon>
    </lineage>
</organism>
<accession>A0A4C1WH89</accession>
<dbReference type="EMBL" id="BGZK01000551">
    <property type="protein sequence ID" value="GBP49729.1"/>
    <property type="molecule type" value="Genomic_DNA"/>
</dbReference>
<protein>
    <submittedName>
        <fullName evidence="2">Uncharacterized protein</fullName>
    </submittedName>
</protein>
<keyword evidence="1" id="KW-1133">Transmembrane helix</keyword>
<dbReference type="AlphaFoldDB" id="A0A4C1WH89"/>
<reference evidence="2 3" key="1">
    <citation type="journal article" date="2019" name="Commun. Biol.">
        <title>The bagworm genome reveals a unique fibroin gene that provides high tensile strength.</title>
        <authorList>
            <person name="Kono N."/>
            <person name="Nakamura H."/>
            <person name="Ohtoshi R."/>
            <person name="Tomita M."/>
            <person name="Numata K."/>
            <person name="Arakawa K."/>
        </authorList>
    </citation>
    <scope>NUCLEOTIDE SEQUENCE [LARGE SCALE GENOMIC DNA]</scope>
</reference>
<keyword evidence="1" id="KW-0812">Transmembrane</keyword>
<dbReference type="Proteomes" id="UP000299102">
    <property type="component" value="Unassembled WGS sequence"/>
</dbReference>
<proteinExistence type="predicted"/>
<evidence type="ECO:0000313" key="2">
    <source>
        <dbReference type="EMBL" id="GBP49729.1"/>
    </source>
</evidence>
<evidence type="ECO:0000313" key="3">
    <source>
        <dbReference type="Proteomes" id="UP000299102"/>
    </source>
</evidence>
<name>A0A4C1WH89_EUMVA</name>
<keyword evidence="1" id="KW-0472">Membrane</keyword>